<dbReference type="PROSITE" id="PS50068">
    <property type="entry name" value="LDLRA_2"/>
    <property type="match status" value="1"/>
</dbReference>
<organism evidence="9 10">
    <name type="scientific">Maylandia zebra</name>
    <name type="common">zebra mbuna</name>
    <dbReference type="NCBI Taxonomy" id="106582"/>
    <lineage>
        <taxon>Eukaryota</taxon>
        <taxon>Metazoa</taxon>
        <taxon>Chordata</taxon>
        <taxon>Craniata</taxon>
        <taxon>Vertebrata</taxon>
        <taxon>Euteleostomi</taxon>
        <taxon>Actinopterygii</taxon>
        <taxon>Neopterygii</taxon>
        <taxon>Teleostei</taxon>
        <taxon>Neoteleostei</taxon>
        <taxon>Acanthomorphata</taxon>
        <taxon>Ovalentaria</taxon>
        <taxon>Cichlomorphae</taxon>
        <taxon>Cichliformes</taxon>
        <taxon>Cichlidae</taxon>
        <taxon>African cichlids</taxon>
        <taxon>Pseudocrenilabrinae</taxon>
        <taxon>Haplochromini</taxon>
        <taxon>Maylandia</taxon>
        <taxon>Maylandia zebra complex</taxon>
    </lineage>
</organism>
<keyword evidence="3" id="KW-0812">Transmembrane</keyword>
<dbReference type="SMART" id="SM00192">
    <property type="entry name" value="LDLa"/>
    <property type="match status" value="1"/>
</dbReference>
<feature type="disulfide bond" evidence="8">
    <location>
        <begin position="27"/>
        <end position="39"/>
    </location>
</feature>
<dbReference type="AlphaFoldDB" id="A0A3P9D5E9"/>
<dbReference type="Pfam" id="PF00057">
    <property type="entry name" value="Ldl_recept_a"/>
    <property type="match status" value="1"/>
</dbReference>
<feature type="disulfide bond" evidence="8">
    <location>
        <begin position="46"/>
        <end position="61"/>
    </location>
</feature>
<evidence type="ECO:0000256" key="4">
    <source>
        <dbReference type="ARBA" id="ARBA00022737"/>
    </source>
</evidence>
<dbReference type="GeneTree" id="ENSGT00940000170419"/>
<evidence type="ECO:0000256" key="7">
    <source>
        <dbReference type="ARBA" id="ARBA00023157"/>
    </source>
</evidence>
<dbReference type="Proteomes" id="UP000265160">
    <property type="component" value="LG20"/>
</dbReference>
<proteinExistence type="predicted"/>
<dbReference type="InterPro" id="IPR036055">
    <property type="entry name" value="LDL_receptor-like_sf"/>
</dbReference>
<protein>
    <submittedName>
        <fullName evidence="9">Uncharacterized protein</fullName>
    </submittedName>
</protein>
<comment type="subcellular location">
    <subcellularLocation>
        <location evidence="2">Endomembrane system</location>
    </subcellularLocation>
    <subcellularLocation>
        <location evidence="1">Membrane</location>
        <topology evidence="1">Single-pass membrane protein</topology>
    </subcellularLocation>
</comment>
<evidence type="ECO:0000256" key="3">
    <source>
        <dbReference type="ARBA" id="ARBA00022692"/>
    </source>
</evidence>
<evidence type="ECO:0000256" key="2">
    <source>
        <dbReference type="ARBA" id="ARBA00004308"/>
    </source>
</evidence>
<accession>A0A3P9D5E9</accession>
<dbReference type="InterPro" id="IPR050685">
    <property type="entry name" value="LDLR"/>
</dbReference>
<dbReference type="InterPro" id="IPR002172">
    <property type="entry name" value="LDrepeatLR_classA_rpt"/>
</dbReference>
<dbReference type="Ensembl" id="ENSMZET00005030835.1">
    <property type="protein sequence ID" value="ENSMZEP00005029895.1"/>
    <property type="gene ID" value="ENSMZEG00005022300.1"/>
</dbReference>
<dbReference type="PROSITE" id="PS01209">
    <property type="entry name" value="LDLRA_1"/>
    <property type="match status" value="1"/>
</dbReference>
<evidence type="ECO:0000256" key="6">
    <source>
        <dbReference type="ARBA" id="ARBA00023136"/>
    </source>
</evidence>
<dbReference type="PANTHER" id="PTHR24270">
    <property type="entry name" value="LOW-DENSITY LIPOPROTEIN RECEPTOR-RELATED"/>
    <property type="match status" value="1"/>
</dbReference>
<dbReference type="Gene3D" id="4.10.400.10">
    <property type="entry name" value="Low-density Lipoprotein Receptor"/>
    <property type="match status" value="1"/>
</dbReference>
<reference evidence="9" key="2">
    <citation type="submission" date="2025-08" db="UniProtKB">
        <authorList>
            <consortium name="Ensembl"/>
        </authorList>
    </citation>
    <scope>IDENTIFICATION</scope>
</reference>
<reference evidence="9" key="3">
    <citation type="submission" date="2025-09" db="UniProtKB">
        <authorList>
            <consortium name="Ensembl"/>
        </authorList>
    </citation>
    <scope>IDENTIFICATION</scope>
</reference>
<dbReference type="GO" id="GO:0016192">
    <property type="term" value="P:vesicle-mediated transport"/>
    <property type="evidence" value="ECO:0007669"/>
    <property type="project" value="UniProtKB-ARBA"/>
</dbReference>
<evidence type="ECO:0000313" key="10">
    <source>
        <dbReference type="Proteomes" id="UP000265160"/>
    </source>
</evidence>
<evidence type="ECO:0000256" key="8">
    <source>
        <dbReference type="PROSITE-ProRule" id="PRU00124"/>
    </source>
</evidence>
<reference evidence="9 10" key="1">
    <citation type="journal article" date="2014" name="Nature">
        <title>The genomic substrate for adaptive radiation in African cichlid fish.</title>
        <authorList>
            <person name="Brawand D."/>
            <person name="Wagner C.E."/>
            <person name="Li Y.I."/>
            <person name="Malinsky M."/>
            <person name="Keller I."/>
            <person name="Fan S."/>
            <person name="Simakov O."/>
            <person name="Ng A.Y."/>
            <person name="Lim Z.W."/>
            <person name="Bezault E."/>
            <person name="Turner-Maier J."/>
            <person name="Johnson J."/>
            <person name="Alcazar R."/>
            <person name="Noh H.J."/>
            <person name="Russell P."/>
            <person name="Aken B."/>
            <person name="Alfoldi J."/>
            <person name="Amemiya C."/>
            <person name="Azzouzi N."/>
            <person name="Baroiller J.F."/>
            <person name="Barloy-Hubler F."/>
            <person name="Berlin A."/>
            <person name="Bloomquist R."/>
            <person name="Carleton K.L."/>
            <person name="Conte M.A."/>
            <person name="D'Cotta H."/>
            <person name="Eshel O."/>
            <person name="Gaffney L."/>
            <person name="Galibert F."/>
            <person name="Gante H.F."/>
            <person name="Gnerre S."/>
            <person name="Greuter L."/>
            <person name="Guyon R."/>
            <person name="Haddad N.S."/>
            <person name="Haerty W."/>
            <person name="Harris R.M."/>
            <person name="Hofmann H.A."/>
            <person name="Hourlier T."/>
            <person name="Hulata G."/>
            <person name="Jaffe D.B."/>
            <person name="Lara M."/>
            <person name="Lee A.P."/>
            <person name="MacCallum I."/>
            <person name="Mwaiko S."/>
            <person name="Nikaido M."/>
            <person name="Nishihara H."/>
            <person name="Ozouf-Costaz C."/>
            <person name="Penman D.J."/>
            <person name="Przybylski D."/>
            <person name="Rakotomanga M."/>
            <person name="Renn S.C.P."/>
            <person name="Ribeiro F.J."/>
            <person name="Ron M."/>
            <person name="Salzburger W."/>
            <person name="Sanchez-Pulido L."/>
            <person name="Santos M.E."/>
            <person name="Searle S."/>
            <person name="Sharpe T."/>
            <person name="Swofford R."/>
            <person name="Tan F.J."/>
            <person name="Williams L."/>
            <person name="Young S."/>
            <person name="Yin S."/>
            <person name="Okada N."/>
            <person name="Kocher T.D."/>
            <person name="Miska E.A."/>
            <person name="Lander E.S."/>
            <person name="Venkatesh B."/>
            <person name="Fernald R.D."/>
            <person name="Meyer A."/>
            <person name="Ponting C.P."/>
            <person name="Streelman J.T."/>
            <person name="Lindblad-Toh K."/>
            <person name="Seehausen O."/>
            <person name="Di Palma F."/>
        </authorList>
    </citation>
    <scope>NUCLEOTIDE SEQUENCE</scope>
</reference>
<feature type="disulfide bond" evidence="8">
    <location>
        <begin position="34"/>
        <end position="52"/>
    </location>
</feature>
<keyword evidence="7 8" id="KW-1015">Disulfide bond</keyword>
<dbReference type="SUPFAM" id="SSF57424">
    <property type="entry name" value="LDL receptor-like module"/>
    <property type="match status" value="1"/>
</dbReference>
<evidence type="ECO:0000256" key="5">
    <source>
        <dbReference type="ARBA" id="ARBA00022989"/>
    </source>
</evidence>
<dbReference type="InterPro" id="IPR023415">
    <property type="entry name" value="LDLR_class-A_CS"/>
</dbReference>
<dbReference type="STRING" id="106582.ENSMZEP00005029895"/>
<dbReference type="FunFam" id="4.10.400.10:FF:000058">
    <property type="entry name" value="Basement membrane-specific heparan sulfate proteoglycan core protein"/>
    <property type="match status" value="1"/>
</dbReference>
<dbReference type="GO" id="GO:0012505">
    <property type="term" value="C:endomembrane system"/>
    <property type="evidence" value="ECO:0007669"/>
    <property type="project" value="UniProtKB-SubCell"/>
</dbReference>
<keyword evidence="10" id="KW-1185">Reference proteome</keyword>
<evidence type="ECO:0000256" key="1">
    <source>
        <dbReference type="ARBA" id="ARBA00004167"/>
    </source>
</evidence>
<name>A0A3P9D5E9_9CICH</name>
<keyword evidence="4" id="KW-0677">Repeat</keyword>
<keyword evidence="5" id="KW-1133">Transmembrane helix</keyword>
<dbReference type="CDD" id="cd00112">
    <property type="entry name" value="LDLa"/>
    <property type="match status" value="1"/>
</dbReference>
<keyword evidence="6" id="KW-0472">Membrane</keyword>
<dbReference type="GO" id="GO:0005886">
    <property type="term" value="C:plasma membrane"/>
    <property type="evidence" value="ECO:0007669"/>
    <property type="project" value="TreeGrafter"/>
</dbReference>
<sequence length="68" mass="7780">MSDWRVYTSNMIPNQPLAFFAGTPSPCEPNEFKCKNGRCALKLWRCDGDNDCEDNSDETDCRKSPFLL</sequence>
<evidence type="ECO:0000313" key="9">
    <source>
        <dbReference type="Ensembl" id="ENSMZEP00005029895.1"/>
    </source>
</evidence>